<dbReference type="InParanoid" id="G4Z5W3"/>
<dbReference type="Gene3D" id="3.30.60.30">
    <property type="match status" value="1"/>
</dbReference>
<dbReference type="CDD" id="cd00104">
    <property type="entry name" value="KAZAL_FS"/>
    <property type="match status" value="1"/>
</dbReference>
<dbReference type="InterPro" id="IPR050653">
    <property type="entry name" value="Prot_Inhib_GrowthFact_Antg"/>
</dbReference>
<dbReference type="GO" id="GO:0030154">
    <property type="term" value="P:cell differentiation"/>
    <property type="evidence" value="ECO:0007669"/>
    <property type="project" value="TreeGrafter"/>
</dbReference>
<keyword evidence="3" id="KW-1015">Disulfide bond</keyword>
<gene>
    <name evidence="6" type="ORF">PHYSODRAFT_253370</name>
</gene>
<name>G4Z5W3_PHYSP</name>
<proteinExistence type="predicted"/>
<feature type="domain" description="Kazal-like" evidence="5">
    <location>
        <begin position="26"/>
        <end position="81"/>
    </location>
</feature>
<evidence type="ECO:0000256" key="2">
    <source>
        <dbReference type="ARBA" id="ARBA00022900"/>
    </source>
</evidence>
<feature type="signal peptide" evidence="4">
    <location>
        <begin position="1"/>
        <end position="19"/>
    </location>
</feature>
<dbReference type="GO" id="GO:0005576">
    <property type="term" value="C:extracellular region"/>
    <property type="evidence" value="ECO:0007669"/>
    <property type="project" value="TreeGrafter"/>
</dbReference>
<organism evidence="6 7">
    <name type="scientific">Phytophthora sojae (strain P6497)</name>
    <name type="common">Soybean stem and root rot agent</name>
    <name type="synonym">Phytophthora megasperma f. sp. glycines</name>
    <dbReference type="NCBI Taxonomy" id="1094619"/>
    <lineage>
        <taxon>Eukaryota</taxon>
        <taxon>Sar</taxon>
        <taxon>Stramenopiles</taxon>
        <taxon>Oomycota</taxon>
        <taxon>Peronosporomycetes</taxon>
        <taxon>Peronosporales</taxon>
        <taxon>Peronosporaceae</taxon>
        <taxon>Phytophthora</taxon>
    </lineage>
</organism>
<dbReference type="AlphaFoldDB" id="G4Z5W3"/>
<dbReference type="SUPFAM" id="SSF100895">
    <property type="entry name" value="Kazal-type serine protease inhibitors"/>
    <property type="match status" value="1"/>
</dbReference>
<dbReference type="Proteomes" id="UP000002640">
    <property type="component" value="Unassembled WGS sequence"/>
</dbReference>
<accession>G4Z5W3</accession>
<reference evidence="6 7" key="1">
    <citation type="journal article" date="2006" name="Science">
        <title>Phytophthora genome sequences uncover evolutionary origins and mechanisms of pathogenesis.</title>
        <authorList>
            <person name="Tyler B.M."/>
            <person name="Tripathy S."/>
            <person name="Zhang X."/>
            <person name="Dehal P."/>
            <person name="Jiang R.H."/>
            <person name="Aerts A."/>
            <person name="Arredondo F.D."/>
            <person name="Baxter L."/>
            <person name="Bensasson D."/>
            <person name="Beynon J.L."/>
            <person name="Chapman J."/>
            <person name="Damasceno C.M."/>
            <person name="Dorrance A.E."/>
            <person name="Dou D."/>
            <person name="Dickerman A.W."/>
            <person name="Dubchak I.L."/>
            <person name="Garbelotto M."/>
            <person name="Gijzen M."/>
            <person name="Gordon S.G."/>
            <person name="Govers F."/>
            <person name="Grunwald N.J."/>
            <person name="Huang W."/>
            <person name="Ivors K.L."/>
            <person name="Jones R.W."/>
            <person name="Kamoun S."/>
            <person name="Krampis K."/>
            <person name="Lamour K.H."/>
            <person name="Lee M.K."/>
            <person name="McDonald W.H."/>
            <person name="Medina M."/>
            <person name="Meijer H.J."/>
            <person name="Nordberg E.K."/>
            <person name="Maclean D.J."/>
            <person name="Ospina-Giraldo M.D."/>
            <person name="Morris P.F."/>
            <person name="Phuntumart V."/>
            <person name="Putnam N.H."/>
            <person name="Rash S."/>
            <person name="Rose J.K."/>
            <person name="Sakihama Y."/>
            <person name="Salamov A.A."/>
            <person name="Savidor A."/>
            <person name="Scheuring C.F."/>
            <person name="Smith B.M."/>
            <person name="Sobral B.W."/>
            <person name="Terry A."/>
            <person name="Torto-Alalibo T.A."/>
            <person name="Win J."/>
            <person name="Xu Z."/>
            <person name="Zhang H."/>
            <person name="Grigoriev I.V."/>
            <person name="Rokhsar D.S."/>
            <person name="Boore J.L."/>
        </authorList>
    </citation>
    <scope>NUCLEOTIDE SEQUENCE [LARGE SCALE GENOMIC DNA]</scope>
    <source>
        <strain evidence="6 7">P6497</strain>
    </source>
</reference>
<evidence type="ECO:0000256" key="1">
    <source>
        <dbReference type="ARBA" id="ARBA00022690"/>
    </source>
</evidence>
<evidence type="ECO:0000313" key="6">
    <source>
        <dbReference type="EMBL" id="EGZ19546.1"/>
    </source>
</evidence>
<evidence type="ECO:0000256" key="3">
    <source>
        <dbReference type="ARBA" id="ARBA00023157"/>
    </source>
</evidence>
<keyword evidence="2" id="KW-0722">Serine protease inhibitor</keyword>
<dbReference type="SMART" id="SM00280">
    <property type="entry name" value="KAZAL"/>
    <property type="match status" value="1"/>
</dbReference>
<dbReference type="InterPro" id="IPR002350">
    <property type="entry name" value="Kazal_dom"/>
</dbReference>
<dbReference type="SMR" id="G4Z5W3"/>
<protein>
    <submittedName>
        <fullName evidence="6">Kazal-like serine protease inhibitor domain-containing protein</fullName>
    </submittedName>
</protein>
<dbReference type="KEGG" id="psoj:PHYSODRAFT_253370"/>
<dbReference type="Pfam" id="PF07648">
    <property type="entry name" value="Kazal_2"/>
    <property type="match status" value="1"/>
</dbReference>
<evidence type="ECO:0000259" key="5">
    <source>
        <dbReference type="PROSITE" id="PS51465"/>
    </source>
</evidence>
<dbReference type="EMBL" id="JH159153">
    <property type="protein sequence ID" value="EGZ19546.1"/>
    <property type="molecule type" value="Genomic_DNA"/>
</dbReference>
<sequence>MKFAAIAVLASFVIVGISAEDASSSEEGSTGCGWNVCSENDPQVCGSNGVTYQNQCEVDKDNCLTNHYSKWTVLHEGMCSRAEGGR</sequence>
<dbReference type="RefSeq" id="XP_009522263.1">
    <property type="nucleotide sequence ID" value="XM_009523968.1"/>
</dbReference>
<dbReference type="PROSITE" id="PS51465">
    <property type="entry name" value="KAZAL_2"/>
    <property type="match status" value="1"/>
</dbReference>
<feature type="chain" id="PRO_5003471886" evidence="4">
    <location>
        <begin position="20"/>
        <end position="86"/>
    </location>
</feature>
<evidence type="ECO:0000256" key="4">
    <source>
        <dbReference type="SAM" id="SignalP"/>
    </source>
</evidence>
<dbReference type="InterPro" id="IPR036058">
    <property type="entry name" value="Kazal_dom_sf"/>
</dbReference>
<dbReference type="PANTHER" id="PTHR10913">
    <property type="entry name" value="FOLLISTATIN-RELATED"/>
    <property type="match status" value="1"/>
</dbReference>
<keyword evidence="1" id="KW-0646">Protease inhibitor</keyword>
<keyword evidence="4" id="KW-0732">Signal</keyword>
<dbReference type="GeneID" id="20638369"/>
<dbReference type="PANTHER" id="PTHR10913:SF45">
    <property type="entry name" value="FOLLISTATIN, ISOFORM A-RELATED"/>
    <property type="match status" value="1"/>
</dbReference>
<keyword evidence="7" id="KW-1185">Reference proteome</keyword>
<evidence type="ECO:0000313" key="7">
    <source>
        <dbReference type="Proteomes" id="UP000002640"/>
    </source>
</evidence>